<dbReference type="Gene3D" id="3.60.20.10">
    <property type="entry name" value="Glutamine Phosphoribosylpyrophosphate, subunit 1, domain 1"/>
    <property type="match status" value="1"/>
</dbReference>
<sequence>MCGVAFVWKKKATRTEETDEIEEKLRPRGPDQYGYIQIEVEFGLLEFHASVLHVRGNQITPQPIQNACGDILCWNGEIFGGTEMALETSVNDTQWLSDAIERVSEHSDPELSILDVLQSIQGPFAVLFYHQRTQKLYFGHDRFGRRSLVCHTRNLHLFNTLAPSQMSLSDHIAQNDVYTQIQSEQTLFCLSSVTLDLSRQQEHPIDTPFHEVPCTGMFCLNLKANRIDHFPFPNHIMERIKLNNIEPPYITEIQDQYNCFASIQYPTTNTLHRCALSLLHALCNAVGVRVRTIPPPISSKVRVAILFSGGLDSVVLAALTQYHVPDFEPIELLNVCFDPIGFQSPDRLAARIATQELRTLFPTREWRLIEINILYEEVLDHQQRIHRLMKPCDTHMDFNIGAALYFLARGIGQWNALNEVEPALGAHSPTSTRSESTRSVCLFPDYKSDSVKCPVTGCGRKWKTGCLFTVCRVCCFRIQKSLRLCSPDDVKFATKEKFAEMGICERDIQALMSTYTSSEGDGLHCRVHPTSSSTTSHPKKEEKAAQERISKSIKPSYTSSARVVLVGIGADEQLAGYGRHKTAFLNGGHEALARELAMDMGRIWKRNLGRDDRCISANGKEARFPYLDENVVCLLSQIPTELLTDFSNTTERGCGDKYLLRVVARDFLGLNHCTNLSKRAIQFGTRIAKCSNAIAFQSNRKASGTALFHLKETGSTA</sequence>
<dbReference type="SUPFAM" id="SSF56235">
    <property type="entry name" value="N-terminal nucleophile aminohydrolases (Ntn hydrolases)"/>
    <property type="match status" value="1"/>
</dbReference>
<dbReference type="InterPro" id="IPR029055">
    <property type="entry name" value="Ntn_hydrolases_N"/>
</dbReference>
<evidence type="ECO:0000259" key="5">
    <source>
        <dbReference type="PROSITE" id="PS51278"/>
    </source>
</evidence>
<organism evidence="6">
    <name type="scientific">Albugo laibachii Nc14</name>
    <dbReference type="NCBI Taxonomy" id="890382"/>
    <lineage>
        <taxon>Eukaryota</taxon>
        <taxon>Sar</taxon>
        <taxon>Stramenopiles</taxon>
        <taxon>Oomycota</taxon>
        <taxon>Peronosporomycetes</taxon>
        <taxon>Albuginales</taxon>
        <taxon>Albuginaceae</taxon>
        <taxon>Albugo</taxon>
    </lineage>
</organism>
<evidence type="ECO:0000256" key="3">
    <source>
        <dbReference type="ARBA" id="ARBA00022962"/>
    </source>
</evidence>
<dbReference type="Pfam" id="PF00733">
    <property type="entry name" value="Asn_synthase"/>
    <property type="match status" value="2"/>
</dbReference>
<protein>
    <submittedName>
        <fullName evidence="6">Asparagine synthetase domaincontaining protein putat</fullName>
    </submittedName>
</protein>
<keyword evidence="1" id="KW-0028">Amino-acid biosynthesis</keyword>
<dbReference type="Pfam" id="PF13537">
    <property type="entry name" value="GATase_7"/>
    <property type="match status" value="1"/>
</dbReference>
<dbReference type="Gene3D" id="3.40.50.620">
    <property type="entry name" value="HUPs"/>
    <property type="match status" value="2"/>
</dbReference>
<feature type="compositionally biased region" description="Basic and acidic residues" evidence="4">
    <location>
        <begin position="538"/>
        <end position="549"/>
    </location>
</feature>
<dbReference type="AlphaFoldDB" id="F0W7Q3"/>
<dbReference type="GO" id="GO:0004066">
    <property type="term" value="F:asparagine synthase (glutamine-hydrolyzing) activity"/>
    <property type="evidence" value="ECO:0007669"/>
    <property type="project" value="InterPro"/>
</dbReference>
<dbReference type="PANTHER" id="PTHR45937">
    <property type="entry name" value="ASPARAGINE SYNTHETASE DOMAIN-CONTAINING PROTEIN 1"/>
    <property type="match status" value="1"/>
</dbReference>
<reference evidence="6" key="2">
    <citation type="submission" date="2011-02" db="EMBL/GenBank/DDBJ databases">
        <authorList>
            <person name="MacLean D."/>
        </authorList>
    </citation>
    <scope>NUCLEOTIDE SEQUENCE</scope>
</reference>
<dbReference type="HOGENOM" id="CLU_012368_1_1_1"/>
<dbReference type="InterPro" id="IPR001962">
    <property type="entry name" value="Asn_synthase"/>
</dbReference>
<dbReference type="CDD" id="cd01991">
    <property type="entry name" value="Asn_synthase_B_C"/>
    <property type="match status" value="1"/>
</dbReference>
<dbReference type="PANTHER" id="PTHR45937:SF1">
    <property type="entry name" value="ASPARAGINE SYNTHETASE DOMAIN-CONTAINING PROTEIN 1"/>
    <property type="match status" value="1"/>
</dbReference>
<keyword evidence="2" id="KW-0061">Asparagine biosynthesis</keyword>
<reference evidence="6" key="1">
    <citation type="journal article" date="2011" name="PLoS Biol.">
        <title>Gene gain and loss during evolution of obligate parasitism in the white rust pathogen of Arabidopsis thaliana.</title>
        <authorList>
            <person name="Kemen E."/>
            <person name="Gardiner A."/>
            <person name="Schultz-Larsen T."/>
            <person name="Kemen A.C."/>
            <person name="Balmuth A.L."/>
            <person name="Robert-Seilaniantz A."/>
            <person name="Bailey K."/>
            <person name="Holub E."/>
            <person name="Studholme D.J."/>
            <person name="Maclean D."/>
            <person name="Jones J.D."/>
        </authorList>
    </citation>
    <scope>NUCLEOTIDE SEQUENCE</scope>
</reference>
<gene>
    <name evidence="6" type="primary">AlNc14C31G2857</name>
    <name evidence="6" type="ORF">ALNC14_032970</name>
</gene>
<evidence type="ECO:0000256" key="4">
    <source>
        <dbReference type="SAM" id="MobiDB-lite"/>
    </source>
</evidence>
<accession>F0W7Q3</accession>
<proteinExistence type="predicted"/>
<evidence type="ECO:0000313" key="6">
    <source>
        <dbReference type="EMBL" id="CCA17154.1"/>
    </source>
</evidence>
<keyword evidence="3" id="KW-0315">Glutamine amidotransferase</keyword>
<dbReference type="EMBL" id="FR824076">
    <property type="protein sequence ID" value="CCA17154.1"/>
    <property type="molecule type" value="Genomic_DNA"/>
</dbReference>
<evidence type="ECO:0000256" key="1">
    <source>
        <dbReference type="ARBA" id="ARBA00022605"/>
    </source>
</evidence>
<evidence type="ECO:0000256" key="2">
    <source>
        <dbReference type="ARBA" id="ARBA00022888"/>
    </source>
</evidence>
<dbReference type="InterPro" id="IPR017932">
    <property type="entry name" value="GATase_2_dom"/>
</dbReference>
<feature type="domain" description="Glutamine amidotransferase type-2" evidence="5">
    <location>
        <begin position="2"/>
        <end position="192"/>
    </location>
</feature>
<dbReference type="SUPFAM" id="SSF52402">
    <property type="entry name" value="Adenine nucleotide alpha hydrolases-like"/>
    <property type="match status" value="1"/>
</dbReference>
<dbReference type="InterPro" id="IPR014729">
    <property type="entry name" value="Rossmann-like_a/b/a_fold"/>
</dbReference>
<dbReference type="GO" id="GO:0006529">
    <property type="term" value="P:asparagine biosynthetic process"/>
    <property type="evidence" value="ECO:0007669"/>
    <property type="project" value="UniProtKB-KW"/>
</dbReference>
<dbReference type="InterPro" id="IPR051857">
    <property type="entry name" value="Asn_synthetase_domain"/>
</dbReference>
<name>F0W7Q3_9STRA</name>
<feature type="region of interest" description="Disordered" evidence="4">
    <location>
        <begin position="528"/>
        <end position="549"/>
    </location>
</feature>
<dbReference type="PROSITE" id="PS51278">
    <property type="entry name" value="GATASE_TYPE_2"/>
    <property type="match status" value="1"/>
</dbReference>